<dbReference type="AlphaFoldDB" id="A0A1G7J2M6"/>
<evidence type="ECO:0000256" key="2">
    <source>
        <dbReference type="ARBA" id="ARBA00023125"/>
    </source>
</evidence>
<evidence type="ECO:0000259" key="7">
    <source>
        <dbReference type="PROSITE" id="PS51078"/>
    </source>
</evidence>
<organism evidence="8 9">
    <name type="scientific">Sporolituus thermophilus DSM 23256</name>
    <dbReference type="NCBI Taxonomy" id="1123285"/>
    <lineage>
        <taxon>Bacteria</taxon>
        <taxon>Bacillati</taxon>
        <taxon>Bacillota</taxon>
        <taxon>Negativicutes</taxon>
        <taxon>Selenomonadales</taxon>
        <taxon>Sporomusaceae</taxon>
        <taxon>Sporolituus</taxon>
    </lineage>
</organism>
<proteinExistence type="predicted"/>
<dbReference type="RefSeq" id="WP_093688211.1">
    <property type="nucleotide sequence ID" value="NZ_FNBU01000004.1"/>
</dbReference>
<dbReference type="Gene3D" id="1.10.10.10">
    <property type="entry name" value="Winged helix-like DNA-binding domain superfamily/Winged helix DNA-binding domain"/>
    <property type="match status" value="1"/>
</dbReference>
<name>A0A1G7J2M6_9FIRM</name>
<dbReference type="SMART" id="SM00346">
    <property type="entry name" value="HTH_ICLR"/>
    <property type="match status" value="1"/>
</dbReference>
<gene>
    <name evidence="8" type="ORF">SAMN05660235_00722</name>
</gene>
<dbReference type="FunFam" id="1.10.10.10:FF:000056">
    <property type="entry name" value="IclR family transcriptional regulator"/>
    <property type="match status" value="1"/>
</dbReference>
<dbReference type="PROSITE" id="PS51077">
    <property type="entry name" value="HTH_ICLR"/>
    <property type="match status" value="1"/>
</dbReference>
<dbReference type="Pfam" id="PF01614">
    <property type="entry name" value="IclR_C"/>
    <property type="match status" value="1"/>
</dbReference>
<evidence type="ECO:0000259" key="6">
    <source>
        <dbReference type="PROSITE" id="PS51077"/>
    </source>
</evidence>
<keyword evidence="9" id="KW-1185">Reference proteome</keyword>
<sequence length="259" mass="28520">MRKNSVEVQALQRALDILEVIGNSSSPVTLKNITAMVDLPKSTVYRLLSNLESRGYVRCGNDGRYTLGLKLLMMSQRMEQGFELKHVARPYMVKLNELSKESVHLGVLNNNKVLYVDTIDSPQVIRLVAEVGSTNAVHCTALGKALLIGHSDDAIKQVLHDAGMEKRTPYTLVTPESFLAEMQIVRAQGYALDVCESNEHCCCVSAPIYNHHGDVVAAISISGPASRVSRDLMKNELAPKLKEATQAISQFLGLFPDRN</sequence>
<evidence type="ECO:0000313" key="8">
    <source>
        <dbReference type="EMBL" id="SDF19126.1"/>
    </source>
</evidence>
<evidence type="ECO:0000256" key="1">
    <source>
        <dbReference type="ARBA" id="ARBA00023015"/>
    </source>
</evidence>
<evidence type="ECO:0000256" key="5">
    <source>
        <dbReference type="ARBA" id="ARBA00070406"/>
    </source>
</evidence>
<dbReference type="InterPro" id="IPR036388">
    <property type="entry name" value="WH-like_DNA-bd_sf"/>
</dbReference>
<keyword evidence="1" id="KW-0805">Transcription regulation</keyword>
<dbReference type="Pfam" id="PF09339">
    <property type="entry name" value="HTH_IclR"/>
    <property type="match status" value="1"/>
</dbReference>
<dbReference type="EMBL" id="FNBU01000004">
    <property type="protein sequence ID" value="SDF19126.1"/>
    <property type="molecule type" value="Genomic_DNA"/>
</dbReference>
<dbReference type="STRING" id="1123285.SAMN05660235_00722"/>
<dbReference type="PANTHER" id="PTHR30136:SF24">
    <property type="entry name" value="HTH-TYPE TRANSCRIPTIONAL REPRESSOR ALLR"/>
    <property type="match status" value="1"/>
</dbReference>
<keyword evidence="2" id="KW-0238">DNA-binding</keyword>
<dbReference type="InterPro" id="IPR005471">
    <property type="entry name" value="Tscrpt_reg_IclR_N"/>
</dbReference>
<feature type="domain" description="HTH iclR-type" evidence="6">
    <location>
        <begin position="8"/>
        <end position="69"/>
    </location>
</feature>
<evidence type="ECO:0000313" key="9">
    <source>
        <dbReference type="Proteomes" id="UP000243333"/>
    </source>
</evidence>
<dbReference type="GO" id="GO:0003700">
    <property type="term" value="F:DNA-binding transcription factor activity"/>
    <property type="evidence" value="ECO:0007669"/>
    <property type="project" value="TreeGrafter"/>
</dbReference>
<dbReference type="InterPro" id="IPR029016">
    <property type="entry name" value="GAF-like_dom_sf"/>
</dbReference>
<keyword evidence="3" id="KW-0804">Transcription</keyword>
<dbReference type="Proteomes" id="UP000243333">
    <property type="component" value="Unassembled WGS sequence"/>
</dbReference>
<evidence type="ECO:0000256" key="3">
    <source>
        <dbReference type="ARBA" id="ARBA00023163"/>
    </source>
</evidence>
<accession>A0A1G7J2M6</accession>
<dbReference type="InterPro" id="IPR036390">
    <property type="entry name" value="WH_DNA-bd_sf"/>
</dbReference>
<dbReference type="InterPro" id="IPR050707">
    <property type="entry name" value="HTH_MetabolicPath_Reg"/>
</dbReference>
<dbReference type="PANTHER" id="PTHR30136">
    <property type="entry name" value="HELIX-TURN-HELIX TRANSCRIPTIONAL REGULATOR, ICLR FAMILY"/>
    <property type="match status" value="1"/>
</dbReference>
<dbReference type="PROSITE" id="PS51078">
    <property type="entry name" value="ICLR_ED"/>
    <property type="match status" value="1"/>
</dbReference>
<dbReference type="GO" id="GO:0045892">
    <property type="term" value="P:negative regulation of DNA-templated transcription"/>
    <property type="evidence" value="ECO:0007669"/>
    <property type="project" value="TreeGrafter"/>
</dbReference>
<comment type="function">
    <text evidence="4">May be an activator protein for the gylABX operon.</text>
</comment>
<dbReference type="Gene3D" id="3.30.450.40">
    <property type="match status" value="1"/>
</dbReference>
<dbReference type="SUPFAM" id="SSF55781">
    <property type="entry name" value="GAF domain-like"/>
    <property type="match status" value="1"/>
</dbReference>
<evidence type="ECO:0000256" key="4">
    <source>
        <dbReference type="ARBA" id="ARBA00058938"/>
    </source>
</evidence>
<dbReference type="GO" id="GO:0003677">
    <property type="term" value="F:DNA binding"/>
    <property type="evidence" value="ECO:0007669"/>
    <property type="project" value="UniProtKB-KW"/>
</dbReference>
<reference evidence="9" key="1">
    <citation type="submission" date="2016-10" db="EMBL/GenBank/DDBJ databases">
        <authorList>
            <person name="Varghese N."/>
            <person name="Submissions S."/>
        </authorList>
    </citation>
    <scope>NUCLEOTIDE SEQUENCE [LARGE SCALE GENOMIC DNA]</scope>
    <source>
        <strain evidence="9">DSM 23256</strain>
    </source>
</reference>
<dbReference type="OrthoDB" id="9791752at2"/>
<protein>
    <recommendedName>
        <fullName evidence="5">Glycerol operon regulatory protein</fullName>
    </recommendedName>
</protein>
<feature type="domain" description="IclR-ED" evidence="7">
    <location>
        <begin position="70"/>
        <end position="254"/>
    </location>
</feature>
<dbReference type="SUPFAM" id="SSF46785">
    <property type="entry name" value="Winged helix' DNA-binding domain"/>
    <property type="match status" value="1"/>
</dbReference>
<dbReference type="InterPro" id="IPR014757">
    <property type="entry name" value="Tscrpt_reg_IclR_C"/>
</dbReference>